<name>A0A381YXJ8_9ZZZZ</name>
<reference evidence="1" key="1">
    <citation type="submission" date="2018-05" db="EMBL/GenBank/DDBJ databases">
        <authorList>
            <person name="Lanie J.A."/>
            <person name="Ng W.-L."/>
            <person name="Kazmierczak K.M."/>
            <person name="Andrzejewski T.M."/>
            <person name="Davidsen T.M."/>
            <person name="Wayne K.J."/>
            <person name="Tettelin H."/>
            <person name="Glass J.I."/>
            <person name="Rusch D."/>
            <person name="Podicherti R."/>
            <person name="Tsui H.-C.T."/>
            <person name="Winkler M.E."/>
        </authorList>
    </citation>
    <scope>NUCLEOTIDE SEQUENCE</scope>
</reference>
<dbReference type="AlphaFoldDB" id="A0A381YXJ8"/>
<proteinExistence type="predicted"/>
<evidence type="ECO:0008006" key="2">
    <source>
        <dbReference type="Google" id="ProtNLM"/>
    </source>
</evidence>
<dbReference type="EMBL" id="UINC01019233">
    <property type="protein sequence ID" value="SVA81341.1"/>
    <property type="molecule type" value="Genomic_DNA"/>
</dbReference>
<accession>A0A381YXJ8</accession>
<protein>
    <recommendedName>
        <fullName evidence="2">Fatty acid desaturase domain-containing protein</fullName>
    </recommendedName>
</protein>
<feature type="non-terminal residue" evidence="1">
    <location>
        <position position="110"/>
    </location>
</feature>
<evidence type="ECO:0000313" key="1">
    <source>
        <dbReference type="EMBL" id="SVA81341.1"/>
    </source>
</evidence>
<organism evidence="1">
    <name type="scientific">marine metagenome</name>
    <dbReference type="NCBI Taxonomy" id="408172"/>
    <lineage>
        <taxon>unclassified sequences</taxon>
        <taxon>metagenomes</taxon>
        <taxon>ecological metagenomes</taxon>
    </lineage>
</organism>
<gene>
    <name evidence="1" type="ORF">METZ01_LOCUS134195</name>
</gene>
<sequence>MAKDYKPLDLLSKEQLKEIREKKDWINVVSISLNWLQIIFSMALFFYFPNVLTFLLAVIIIGSRQFALAVLAHDGAHNLLFSNEKINDFVSQWFCAFPLFSDNRPYRPYH</sequence>